<comment type="caution">
    <text evidence="3">The sequence shown here is derived from an EMBL/GenBank/DDBJ whole genome shotgun (WGS) entry which is preliminary data.</text>
</comment>
<dbReference type="EMBL" id="LAYJ01000029">
    <property type="protein sequence ID" value="KKI52291.1"/>
    <property type="molecule type" value="Genomic_DNA"/>
</dbReference>
<evidence type="ECO:0000313" key="3">
    <source>
        <dbReference type="EMBL" id="KKI52291.1"/>
    </source>
</evidence>
<accession>A0A0M2NMR7</accession>
<evidence type="ECO:0000256" key="1">
    <source>
        <dbReference type="ARBA" id="ARBA00010888"/>
    </source>
</evidence>
<dbReference type="PANTHER" id="PTHR40067:SF1">
    <property type="entry name" value="UPF0297 PROTEIN YRZL"/>
    <property type="match status" value="1"/>
</dbReference>
<gene>
    <name evidence="3" type="ORF">CHK_0199</name>
</gene>
<comment type="similarity">
    <text evidence="1 2">Belongs to the UPF0297 family.</text>
</comment>
<keyword evidence="4" id="KW-1185">Reference proteome</keyword>
<dbReference type="STRING" id="270498.CHK_0199"/>
<sequence>MADLDKTMQFNFDKELENPVRGIIRIVSEAMREKGYDPVNQLIGYIVSGDPTYVTGYKNARSLIASVDRDELLEELVSYYIKQM</sequence>
<dbReference type="InterPro" id="IPR009309">
    <property type="entry name" value="IreB"/>
</dbReference>
<proteinExistence type="inferred from homology"/>
<reference evidence="3 4" key="1">
    <citation type="submission" date="2015-04" db="EMBL/GenBank/DDBJ databases">
        <title>Draft genome sequence of bacteremic isolate Catabacter hongkongensis type strain HKU16T.</title>
        <authorList>
            <person name="Lau S.K."/>
            <person name="Teng J.L."/>
            <person name="Huang Y."/>
            <person name="Curreem S.O."/>
            <person name="Tsui S.K."/>
            <person name="Woo P.C."/>
        </authorList>
    </citation>
    <scope>NUCLEOTIDE SEQUENCE [LARGE SCALE GENOMIC DNA]</scope>
    <source>
        <strain evidence="3 4">HKU16</strain>
    </source>
</reference>
<dbReference type="AlphaFoldDB" id="A0A0M2NMR7"/>
<dbReference type="RefSeq" id="WP_046442090.1">
    <property type="nucleotide sequence ID" value="NZ_CAUERS010000159.1"/>
</dbReference>
<evidence type="ECO:0000256" key="2">
    <source>
        <dbReference type="HAMAP-Rule" id="MF_01507"/>
    </source>
</evidence>
<protein>
    <recommendedName>
        <fullName evidence="2">UPF0297 protein CHK_0199</fullName>
    </recommendedName>
</protein>
<evidence type="ECO:0000313" key="4">
    <source>
        <dbReference type="Proteomes" id="UP000034076"/>
    </source>
</evidence>
<dbReference type="PANTHER" id="PTHR40067">
    <property type="entry name" value="UPF0297 PROTEIN YRZL"/>
    <property type="match status" value="1"/>
</dbReference>
<name>A0A0M2NMR7_9FIRM</name>
<organism evidence="3 4">
    <name type="scientific">Christensenella hongkongensis</name>
    <dbReference type="NCBI Taxonomy" id="270498"/>
    <lineage>
        <taxon>Bacteria</taxon>
        <taxon>Bacillati</taxon>
        <taxon>Bacillota</taxon>
        <taxon>Clostridia</taxon>
        <taxon>Christensenellales</taxon>
        <taxon>Christensenellaceae</taxon>
        <taxon>Christensenella</taxon>
    </lineage>
</organism>
<dbReference type="HAMAP" id="MF_01507">
    <property type="entry name" value="UPF0297"/>
    <property type="match status" value="1"/>
</dbReference>
<dbReference type="OrthoDB" id="9796303at2"/>
<dbReference type="Proteomes" id="UP000034076">
    <property type="component" value="Unassembled WGS sequence"/>
</dbReference>
<dbReference type="NCBIfam" id="NF003997">
    <property type="entry name" value="PRK05473.1"/>
    <property type="match status" value="1"/>
</dbReference>
<dbReference type="Pfam" id="PF06135">
    <property type="entry name" value="IreB"/>
    <property type="match status" value="1"/>
</dbReference>